<proteinExistence type="predicted"/>
<dbReference type="RefSeq" id="WP_254090186.1">
    <property type="nucleotide sequence ID" value="NZ_JAHESC010000012.1"/>
</dbReference>
<comment type="caution">
    <text evidence="1">The sequence shown here is derived from an EMBL/GenBank/DDBJ whole genome shotgun (WGS) entry which is preliminary data.</text>
</comment>
<evidence type="ECO:0000313" key="1">
    <source>
        <dbReference type="EMBL" id="MBT1686951.1"/>
    </source>
</evidence>
<dbReference type="Proteomes" id="UP001319180">
    <property type="component" value="Unassembled WGS sequence"/>
</dbReference>
<evidence type="ECO:0000313" key="2">
    <source>
        <dbReference type="Proteomes" id="UP001319180"/>
    </source>
</evidence>
<dbReference type="AlphaFoldDB" id="A0AAP2D9K8"/>
<dbReference type="EMBL" id="JAHESC010000012">
    <property type="protein sequence ID" value="MBT1686951.1"/>
    <property type="molecule type" value="Genomic_DNA"/>
</dbReference>
<reference evidence="1 2" key="1">
    <citation type="submission" date="2021-05" db="EMBL/GenBank/DDBJ databases">
        <title>A Polyphasic approach of four new species of the genus Ohtaekwangia: Ohtaekwangia histidinii sp. nov., Ohtaekwangia cretensis sp. nov., Ohtaekwangia indiensis sp. nov., Ohtaekwangia reichenbachii sp. nov. from diverse environment.</title>
        <authorList>
            <person name="Octaviana S."/>
        </authorList>
    </citation>
    <scope>NUCLEOTIDE SEQUENCE [LARGE SCALE GENOMIC DNA]</scope>
    <source>
        <strain evidence="1 2">PWU37</strain>
    </source>
</reference>
<gene>
    <name evidence="1" type="ORF">KK078_10300</name>
</gene>
<protein>
    <submittedName>
        <fullName evidence="1">Uncharacterized protein</fullName>
    </submittedName>
</protein>
<sequence length="907" mass="102456">MVALPGIHAHYIPPKSMDYALLRSEGLAHVQALAGKIWTDYNSHDPGVTILEQLCYALTVVGYKTNLDLHPLVFGGGEAELERSNALYGPQEIFASGTVTFNDLRILLCDLLKNEGVHNVWFKKAGGSTAGLYDVYVRTSASPDTHASLETRIRETYAAHRSLGEDIRRVIMLKPLYIDIAASIEISEEVSPEKALGDMFYALHEYFNPSATRLPLQELIHQGLGYENIFNTPAFEHGFIRKLPPLNDTTVFPISALDDIISNVPGIRSLRNLVVSKDGIRITGKYITVEEGHLPEVSLESHKMSIAVYRNHTKIGFDAYRVKHYYLEKIEIQNKSYPFTPLPAGKKDADVKRHIGTYVSVQNTFPIVYGIGRYGLPGHVPRARVSQARQLQRYLLFFDQLMINHLAQLENLAQLFSYNLDSAQATYFTKLPGAGPLHDIPDVEKLTDRSLDEGRLRALVHDNYFERKNRVLDHLLARFSETCPELQHPNLSALLGVTEPELSATLATIKSTLLQQLPELSKHRNRGLNYFAAYQPDAYPFKARLSLLLNLRHSAAQDKAMPSLTAPYHFLTPADPRQKGGGSVRFKLPHHPECRDQLVFYGALADSYSIVPVDATVKPYIVLFHTRQVPQGTLLADCASFDEAEELIAQLVARFKKLNDQASDFHVLEHVLLRPTLDKQYEVELKIRQTPYSLHATERDHLEEQRNLVVDVVVYGTDIANYTIHQEGSSYRVYLTDRHGNELVKLNTSFDEYALAETCIEQTLVPYFLELDRKGLTGVADANFVLTQETTAHEALLTPEITLVFPKWIPRFNDPEFRILLQQSLCRCLPAHLRVNIRWLNLKDMAAFEQKFSAWLKLKRLVTAAGNPIATARNRHDLRELRGSMADLDKLSAELISEFVVSKPPET</sequence>
<accession>A0AAP2D9K8</accession>
<name>A0AAP2D9K8_9BACT</name>
<organism evidence="1 2">
    <name type="scientific">Dawidia soli</name>
    <dbReference type="NCBI Taxonomy" id="2782352"/>
    <lineage>
        <taxon>Bacteria</taxon>
        <taxon>Pseudomonadati</taxon>
        <taxon>Bacteroidota</taxon>
        <taxon>Cytophagia</taxon>
        <taxon>Cytophagales</taxon>
        <taxon>Chryseotaleaceae</taxon>
        <taxon>Dawidia</taxon>
    </lineage>
</organism>
<keyword evidence="2" id="KW-1185">Reference proteome</keyword>